<sequence>MLARAAETRHNRLQQSQLCDPAWIQSGGKIFVSIVTLGGVGAGSRKSPRPLDQPSAISHRGSVERMCSQLPTSGLAILRLRSRSFLPHWRNNDAQPVVWMAWVKLVHAPVVKCCRSQPAPRRTPNSSNDTSPSLSYFSAFSAFYGASKLDMRRWMSGQCEKNTSYALRKLPHVIR</sequence>
<protein>
    <submittedName>
        <fullName evidence="1">Uncharacterized protein</fullName>
    </submittedName>
</protein>
<organism evidence="1 2">
    <name type="scientific">Hyaloscypha hepaticicola</name>
    <dbReference type="NCBI Taxonomy" id="2082293"/>
    <lineage>
        <taxon>Eukaryota</taxon>
        <taxon>Fungi</taxon>
        <taxon>Dikarya</taxon>
        <taxon>Ascomycota</taxon>
        <taxon>Pezizomycotina</taxon>
        <taxon>Leotiomycetes</taxon>
        <taxon>Helotiales</taxon>
        <taxon>Hyaloscyphaceae</taxon>
        <taxon>Hyaloscypha</taxon>
    </lineage>
</organism>
<dbReference type="AlphaFoldDB" id="A0A2J6PPG8"/>
<proteinExistence type="predicted"/>
<reference evidence="1 2" key="1">
    <citation type="submission" date="2016-05" db="EMBL/GenBank/DDBJ databases">
        <title>A degradative enzymes factory behind the ericoid mycorrhizal symbiosis.</title>
        <authorList>
            <consortium name="DOE Joint Genome Institute"/>
            <person name="Martino E."/>
            <person name="Morin E."/>
            <person name="Grelet G."/>
            <person name="Kuo A."/>
            <person name="Kohler A."/>
            <person name="Daghino S."/>
            <person name="Barry K."/>
            <person name="Choi C."/>
            <person name="Cichocki N."/>
            <person name="Clum A."/>
            <person name="Copeland A."/>
            <person name="Hainaut M."/>
            <person name="Haridas S."/>
            <person name="Labutti K."/>
            <person name="Lindquist E."/>
            <person name="Lipzen A."/>
            <person name="Khouja H.-R."/>
            <person name="Murat C."/>
            <person name="Ohm R."/>
            <person name="Olson A."/>
            <person name="Spatafora J."/>
            <person name="Veneault-Fourrey C."/>
            <person name="Henrissat B."/>
            <person name="Grigoriev I."/>
            <person name="Martin F."/>
            <person name="Perotto S."/>
        </authorList>
    </citation>
    <scope>NUCLEOTIDE SEQUENCE [LARGE SCALE GENOMIC DNA]</scope>
    <source>
        <strain evidence="1 2">UAMH 7357</strain>
    </source>
</reference>
<evidence type="ECO:0000313" key="1">
    <source>
        <dbReference type="EMBL" id="PMD15899.1"/>
    </source>
</evidence>
<name>A0A2J6PPG8_9HELO</name>
<gene>
    <name evidence="1" type="ORF">NA56DRAFT_323314</name>
</gene>
<dbReference type="Proteomes" id="UP000235672">
    <property type="component" value="Unassembled WGS sequence"/>
</dbReference>
<dbReference type="EMBL" id="KZ613509">
    <property type="protein sequence ID" value="PMD15899.1"/>
    <property type="molecule type" value="Genomic_DNA"/>
</dbReference>
<accession>A0A2J6PPG8</accession>
<keyword evidence="2" id="KW-1185">Reference proteome</keyword>
<evidence type="ECO:0000313" key="2">
    <source>
        <dbReference type="Proteomes" id="UP000235672"/>
    </source>
</evidence>